<feature type="domain" description="AMP-dependent synthetase/ligase" evidence="2">
    <location>
        <begin position="20"/>
        <end position="365"/>
    </location>
</feature>
<evidence type="ECO:0000256" key="1">
    <source>
        <dbReference type="ARBA" id="ARBA00006432"/>
    </source>
</evidence>
<dbReference type="Proteomes" id="UP001595710">
    <property type="component" value="Unassembled WGS sequence"/>
</dbReference>
<gene>
    <name evidence="4" type="ORF">ACFOND_00295</name>
</gene>
<dbReference type="Pfam" id="PF13193">
    <property type="entry name" value="AMP-binding_C"/>
    <property type="match status" value="1"/>
</dbReference>
<dbReference type="EMBL" id="JBHRYN010000002">
    <property type="protein sequence ID" value="MFC3700060.1"/>
    <property type="molecule type" value="Genomic_DNA"/>
</dbReference>
<dbReference type="InterPro" id="IPR042099">
    <property type="entry name" value="ANL_N_sf"/>
</dbReference>
<comment type="caution">
    <text evidence="4">The sequence shown here is derived from an EMBL/GenBank/DDBJ whole genome shotgun (WGS) entry which is preliminary data.</text>
</comment>
<proteinExistence type="inferred from homology"/>
<dbReference type="InterPro" id="IPR020845">
    <property type="entry name" value="AMP-binding_CS"/>
</dbReference>
<dbReference type="Pfam" id="PF00501">
    <property type="entry name" value="AMP-binding"/>
    <property type="match status" value="1"/>
</dbReference>
<dbReference type="InterPro" id="IPR045851">
    <property type="entry name" value="AMP-bd_C_sf"/>
</dbReference>
<sequence length="500" mass="55884">MNPTILPHSISLNLSQLYGSSIALVDVATGREWDYQVLYLQTQKWKCFFASQSLTEGDVVVWVAKNSIDFFAALLAAKEASITLLPLNWRESQQVHKHIITLAEPSLILYEDQFETLVNSFQPVDRIKSFGICEIDQALVGDVASITATVSHEQTPWYLLFTSGTTGEPKAVIYNWTMHVTNVDNVLSLVELTDHEYNLSALPHYHTAGINLFAMPTLMQGGCVQVYAEANPYQLLNDMQNKPVTSVLFIPTLFQKMAELVEFEQAEFPVDQFNIVASGGAPISKDLWQLWFEKGLVIQNGCGLTESGPTLFLQTKEEALKQPTAVGNVVKHTHVRLVGPDSTDVDEGEPGEILIKGEAVTPGYWRSAHATKSSFYRGWFRTGDVAQRVDSQYHIVDRMNDLFICGGECVYPSEIELVINQLDAVEEVVVMGEPHRVWGETGVAIVVCKPGLFVTKEQVLDFCRENLARYKVPKRVEFADELPKTATGKIRRGLVRNWVA</sequence>
<organism evidence="4 5">
    <name type="scientific">Reinekea marina</name>
    <dbReference type="NCBI Taxonomy" id="1310421"/>
    <lineage>
        <taxon>Bacteria</taxon>
        <taxon>Pseudomonadati</taxon>
        <taxon>Pseudomonadota</taxon>
        <taxon>Gammaproteobacteria</taxon>
        <taxon>Oceanospirillales</taxon>
        <taxon>Saccharospirillaceae</taxon>
        <taxon>Reinekea</taxon>
    </lineage>
</organism>
<evidence type="ECO:0000313" key="5">
    <source>
        <dbReference type="Proteomes" id="UP001595710"/>
    </source>
</evidence>
<evidence type="ECO:0000259" key="2">
    <source>
        <dbReference type="Pfam" id="PF00501"/>
    </source>
</evidence>
<dbReference type="RefSeq" id="WP_290282937.1">
    <property type="nucleotide sequence ID" value="NZ_JAUFQI010000001.1"/>
</dbReference>
<feature type="domain" description="AMP-binding enzyme C-terminal" evidence="3">
    <location>
        <begin position="414"/>
        <end position="489"/>
    </location>
</feature>
<dbReference type="InterPro" id="IPR000873">
    <property type="entry name" value="AMP-dep_synth/lig_dom"/>
</dbReference>
<dbReference type="SUPFAM" id="SSF56801">
    <property type="entry name" value="Acetyl-CoA synthetase-like"/>
    <property type="match status" value="1"/>
</dbReference>
<name>A0ABV7WQ20_9GAMM</name>
<evidence type="ECO:0000313" key="4">
    <source>
        <dbReference type="EMBL" id="MFC3700060.1"/>
    </source>
</evidence>
<dbReference type="Gene3D" id="3.30.300.30">
    <property type="match status" value="1"/>
</dbReference>
<dbReference type="PROSITE" id="PS00455">
    <property type="entry name" value="AMP_BINDING"/>
    <property type="match status" value="1"/>
</dbReference>
<accession>A0ABV7WQ20</accession>
<reference evidence="5" key="1">
    <citation type="journal article" date="2019" name="Int. J. Syst. Evol. Microbiol.">
        <title>The Global Catalogue of Microorganisms (GCM) 10K type strain sequencing project: providing services to taxonomists for standard genome sequencing and annotation.</title>
        <authorList>
            <consortium name="The Broad Institute Genomics Platform"/>
            <consortium name="The Broad Institute Genome Sequencing Center for Infectious Disease"/>
            <person name="Wu L."/>
            <person name="Ma J."/>
        </authorList>
    </citation>
    <scope>NUCLEOTIDE SEQUENCE [LARGE SCALE GENOMIC DNA]</scope>
    <source>
        <strain evidence="5">CECT 8288</strain>
    </source>
</reference>
<keyword evidence="5" id="KW-1185">Reference proteome</keyword>
<dbReference type="Gene3D" id="3.40.50.12780">
    <property type="entry name" value="N-terminal domain of ligase-like"/>
    <property type="match status" value="1"/>
</dbReference>
<protein>
    <submittedName>
        <fullName evidence="4">Class I adenylate-forming enzyme family protein</fullName>
    </submittedName>
</protein>
<evidence type="ECO:0000259" key="3">
    <source>
        <dbReference type="Pfam" id="PF13193"/>
    </source>
</evidence>
<dbReference type="PANTHER" id="PTHR43201:SF8">
    <property type="entry name" value="ACYL-COA SYNTHETASE FAMILY MEMBER 3"/>
    <property type="match status" value="1"/>
</dbReference>
<dbReference type="InterPro" id="IPR025110">
    <property type="entry name" value="AMP-bd_C"/>
</dbReference>
<comment type="similarity">
    <text evidence="1">Belongs to the ATP-dependent AMP-binding enzyme family.</text>
</comment>
<dbReference type="PANTHER" id="PTHR43201">
    <property type="entry name" value="ACYL-COA SYNTHETASE"/>
    <property type="match status" value="1"/>
</dbReference>